<evidence type="ECO:0000256" key="2">
    <source>
        <dbReference type="ARBA" id="ARBA00022723"/>
    </source>
</evidence>
<dbReference type="UniPathway" id="UPA00143"/>
<feature type="region of interest" description="Disordered" evidence="8">
    <location>
        <begin position="311"/>
        <end position="363"/>
    </location>
</feature>
<feature type="coiled-coil region" evidence="7">
    <location>
        <begin position="26"/>
        <end position="148"/>
    </location>
</feature>
<feature type="compositionally biased region" description="Polar residues" evidence="8">
    <location>
        <begin position="348"/>
        <end position="361"/>
    </location>
</feature>
<sequence>MKEEHKRLHCLTTSLHQKHHAMSLKVAELGEKLVAAETECAELRVRLEEAEYERDKCTGERDKMQSLLVEAREQVKSLQVLCAENQDSQSRNGPHAKNLSTLSQKKLEELQHELEEQRELASGRMAELEKLHANHKEALQTVEKLKMEIKYIPESTIQESVPYKTLQSNFSVLYNEFMNLKTEYDNKCGKLHLTEEEDTKRIALMENEELMCQKKLRAELMQLEDMLAQVRKEYEMLRIEFEQNLAANEQTGPINREMRHLITSLQNHNHQLKGEIQRGKKRHRELSNELAKARKEIEDLRAQVAQQKLGAKKLSADGSSGTLVNSGGANGPGPHDVGSGPSHRDKQPTQQQNCTGDSTPSPVVHVKQESFKSEHPGANSHTCGTLGPIAHFLIEGLLQRHQLGSHPQS</sequence>
<dbReference type="GO" id="GO:0005634">
    <property type="term" value="C:nucleus"/>
    <property type="evidence" value="ECO:0007669"/>
    <property type="project" value="UniProtKB-SubCell"/>
</dbReference>
<feature type="coiled-coil region" evidence="7">
    <location>
        <begin position="213"/>
        <end position="240"/>
    </location>
</feature>
<keyword evidence="6 7" id="KW-0175">Coiled coil</keyword>
<dbReference type="EMBL" id="LR899636">
    <property type="protein sequence ID" value="CAD7241296.1"/>
    <property type="molecule type" value="Genomic_DNA"/>
</dbReference>
<evidence type="ECO:0000256" key="6">
    <source>
        <dbReference type="RuleBase" id="RU365038"/>
    </source>
</evidence>
<evidence type="ECO:0000256" key="8">
    <source>
        <dbReference type="SAM" id="MobiDB-lite"/>
    </source>
</evidence>
<dbReference type="EMBL" id="CAJPEV010000119">
    <property type="protein sequence ID" value="CAG0880886.1"/>
    <property type="molecule type" value="Genomic_DNA"/>
</dbReference>
<keyword evidence="6" id="KW-0808">Transferase</keyword>
<dbReference type="GO" id="GO:0006325">
    <property type="term" value="P:chromatin organization"/>
    <property type="evidence" value="ECO:0007669"/>
    <property type="project" value="UniProtKB-KW"/>
</dbReference>
<accession>A0A7R8X7U6</accession>
<evidence type="ECO:0000256" key="4">
    <source>
        <dbReference type="ARBA" id="ARBA00022833"/>
    </source>
</evidence>
<dbReference type="Proteomes" id="UP000677054">
    <property type="component" value="Unassembled WGS sequence"/>
</dbReference>
<dbReference type="InterPro" id="IPR058642">
    <property type="entry name" value="BRE1A/B-like_dom"/>
</dbReference>
<dbReference type="InterPro" id="IPR013956">
    <property type="entry name" value="E3_ubiquit_lig_Bre1"/>
</dbReference>
<dbReference type="Pfam" id="PF26052">
    <property type="entry name" value="BRE1B"/>
    <property type="match status" value="1"/>
</dbReference>
<evidence type="ECO:0000313" key="10">
    <source>
        <dbReference type="EMBL" id="CAD7241296.1"/>
    </source>
</evidence>
<evidence type="ECO:0000313" key="11">
    <source>
        <dbReference type="Proteomes" id="UP000677054"/>
    </source>
</evidence>
<evidence type="ECO:0000256" key="3">
    <source>
        <dbReference type="ARBA" id="ARBA00022771"/>
    </source>
</evidence>
<keyword evidence="6" id="KW-0833">Ubl conjugation pathway</keyword>
<keyword evidence="6" id="KW-0156">Chromatin regulator</keyword>
<dbReference type="PANTHER" id="PTHR23163:SF0">
    <property type="entry name" value="E3 UBIQUITIN-PROTEIN LIGASE BRE1"/>
    <property type="match status" value="1"/>
</dbReference>
<keyword evidence="11" id="KW-1185">Reference proteome</keyword>
<evidence type="ECO:0000256" key="1">
    <source>
        <dbReference type="ARBA" id="ARBA00004123"/>
    </source>
</evidence>
<comment type="catalytic activity">
    <reaction evidence="6">
        <text>S-ubiquitinyl-[E2 ubiquitin-conjugating enzyme]-L-cysteine + [acceptor protein]-L-lysine = [E2 ubiquitin-conjugating enzyme]-L-cysteine + N(6)-ubiquitinyl-[acceptor protein]-L-lysine.</text>
        <dbReference type="EC" id="2.3.2.27"/>
    </reaction>
</comment>
<organism evidence="10">
    <name type="scientific">Darwinula stevensoni</name>
    <dbReference type="NCBI Taxonomy" id="69355"/>
    <lineage>
        <taxon>Eukaryota</taxon>
        <taxon>Metazoa</taxon>
        <taxon>Ecdysozoa</taxon>
        <taxon>Arthropoda</taxon>
        <taxon>Crustacea</taxon>
        <taxon>Oligostraca</taxon>
        <taxon>Ostracoda</taxon>
        <taxon>Podocopa</taxon>
        <taxon>Podocopida</taxon>
        <taxon>Darwinulocopina</taxon>
        <taxon>Darwinuloidea</taxon>
        <taxon>Darwinulidae</taxon>
        <taxon>Darwinula</taxon>
    </lineage>
</organism>
<feature type="compositionally biased region" description="Polar residues" evidence="8">
    <location>
        <begin position="317"/>
        <end position="327"/>
    </location>
</feature>
<evidence type="ECO:0000256" key="7">
    <source>
        <dbReference type="SAM" id="Coils"/>
    </source>
</evidence>
<dbReference type="EC" id="2.3.2.27" evidence="6"/>
<keyword evidence="4 6" id="KW-0862">Zinc</keyword>
<name>A0A7R8X7U6_9CRUS</name>
<dbReference type="GO" id="GO:0061630">
    <property type="term" value="F:ubiquitin protein ligase activity"/>
    <property type="evidence" value="ECO:0007669"/>
    <property type="project" value="UniProtKB-EC"/>
</dbReference>
<dbReference type="GO" id="GO:0033503">
    <property type="term" value="C:HULC complex"/>
    <property type="evidence" value="ECO:0007669"/>
    <property type="project" value="TreeGrafter"/>
</dbReference>
<comment type="pathway">
    <text evidence="6">Protein modification; protein ubiquitination.</text>
</comment>
<keyword evidence="5 6" id="KW-0539">Nucleus</keyword>
<evidence type="ECO:0000259" key="9">
    <source>
        <dbReference type="Pfam" id="PF26052"/>
    </source>
</evidence>
<comment type="similarity">
    <text evidence="6">Belongs to the BRE1 family.</text>
</comment>
<keyword evidence="2 6" id="KW-0479">Metal-binding</keyword>
<proteinExistence type="inferred from homology"/>
<reference evidence="10" key="1">
    <citation type="submission" date="2020-11" db="EMBL/GenBank/DDBJ databases">
        <authorList>
            <person name="Tran Van P."/>
        </authorList>
    </citation>
    <scope>NUCLEOTIDE SEQUENCE</scope>
</reference>
<dbReference type="PANTHER" id="PTHR23163">
    <property type="entry name" value="RING FINGER PROTEIN-RELATED"/>
    <property type="match status" value="1"/>
</dbReference>
<dbReference type="GO" id="GO:0016567">
    <property type="term" value="P:protein ubiquitination"/>
    <property type="evidence" value="ECO:0007669"/>
    <property type="project" value="UniProtKB-UniRule"/>
</dbReference>
<keyword evidence="3 6" id="KW-0863">Zinc-finger</keyword>
<gene>
    <name evidence="10" type="ORF">DSTB1V02_LOCUS1296</name>
</gene>
<protein>
    <recommendedName>
        <fullName evidence="6">E3 ubiquitin protein ligase</fullName>
        <ecNumber evidence="6">2.3.2.27</ecNumber>
    </recommendedName>
</protein>
<evidence type="ECO:0000256" key="5">
    <source>
        <dbReference type="ARBA" id="ARBA00023242"/>
    </source>
</evidence>
<dbReference type="GO" id="GO:0008270">
    <property type="term" value="F:zinc ion binding"/>
    <property type="evidence" value="ECO:0007669"/>
    <property type="project" value="UniProtKB-KW"/>
</dbReference>
<dbReference type="AlphaFoldDB" id="A0A7R8X7U6"/>
<dbReference type="OrthoDB" id="10266039at2759"/>
<feature type="domain" description="BRE1A/B-like" evidence="9">
    <location>
        <begin position="154"/>
        <end position="302"/>
    </location>
</feature>
<comment type="subcellular location">
    <subcellularLocation>
        <location evidence="1 6">Nucleus</location>
    </subcellularLocation>
</comment>